<gene>
    <name evidence="2" type="ORF">L486_04441</name>
</gene>
<keyword evidence="3" id="KW-1185">Reference proteome</keyword>
<evidence type="ECO:0000313" key="2">
    <source>
        <dbReference type="EMBL" id="OCF58408.1"/>
    </source>
</evidence>
<dbReference type="PANTHER" id="PTHR28058:SF1">
    <property type="entry name" value="SMALL RIBOSOMAL SUBUNIT PROTEIN BS1M"/>
    <property type="match status" value="1"/>
</dbReference>
<dbReference type="PANTHER" id="PTHR28058">
    <property type="entry name" value="37S RIBOSOMAL PROTEIN MRP51, MITOCHONDRIAL"/>
    <property type="match status" value="1"/>
</dbReference>
<dbReference type="AlphaFoldDB" id="A0A1B9IS98"/>
<dbReference type="Proteomes" id="UP000092583">
    <property type="component" value="Unassembled WGS sequence"/>
</dbReference>
<reference evidence="2 3" key="1">
    <citation type="submission" date="2013-07" db="EMBL/GenBank/DDBJ databases">
        <title>The Genome Sequence of Kwoniella mangroviensis CBS10435.</title>
        <authorList>
            <consortium name="The Broad Institute Genome Sequencing Platform"/>
            <person name="Cuomo C."/>
            <person name="Litvintseva A."/>
            <person name="Chen Y."/>
            <person name="Heitman J."/>
            <person name="Sun S."/>
            <person name="Springer D."/>
            <person name="Dromer F."/>
            <person name="Young S.K."/>
            <person name="Zeng Q."/>
            <person name="Gargeya S."/>
            <person name="Fitzgerald M."/>
            <person name="Abouelleil A."/>
            <person name="Alvarado L."/>
            <person name="Berlin A.M."/>
            <person name="Chapman S.B."/>
            <person name="Dewar J."/>
            <person name="Goldberg J."/>
            <person name="Griggs A."/>
            <person name="Gujja S."/>
            <person name="Hansen M."/>
            <person name="Howarth C."/>
            <person name="Imamovic A."/>
            <person name="Larimer J."/>
            <person name="McCowan C."/>
            <person name="Murphy C."/>
            <person name="Pearson M."/>
            <person name="Priest M."/>
            <person name="Roberts A."/>
            <person name="Saif S."/>
            <person name="Shea T."/>
            <person name="Sykes S."/>
            <person name="Wortman J."/>
            <person name="Nusbaum C."/>
            <person name="Birren B."/>
        </authorList>
    </citation>
    <scope>NUCLEOTIDE SEQUENCE [LARGE SCALE GENOMIC DNA]</scope>
    <source>
        <strain evidence="2 3">CBS 10435</strain>
    </source>
</reference>
<proteinExistence type="predicted"/>
<organism evidence="2 3">
    <name type="scientific">Kwoniella mangroviensis CBS 10435</name>
    <dbReference type="NCBI Taxonomy" id="1331196"/>
    <lineage>
        <taxon>Eukaryota</taxon>
        <taxon>Fungi</taxon>
        <taxon>Dikarya</taxon>
        <taxon>Basidiomycota</taxon>
        <taxon>Agaricomycotina</taxon>
        <taxon>Tremellomycetes</taxon>
        <taxon>Tremellales</taxon>
        <taxon>Cryptococcaceae</taxon>
        <taxon>Kwoniella</taxon>
    </lineage>
</organism>
<dbReference type="InterPro" id="IPR016712">
    <property type="entry name" value="Rbsml_bS1m-like"/>
</dbReference>
<feature type="region of interest" description="Disordered" evidence="1">
    <location>
        <begin position="420"/>
        <end position="453"/>
    </location>
</feature>
<reference evidence="3" key="2">
    <citation type="submission" date="2013-12" db="EMBL/GenBank/DDBJ databases">
        <title>Evolution of pathogenesis and genome organization in the Tremellales.</title>
        <authorList>
            <person name="Cuomo C."/>
            <person name="Litvintseva A."/>
            <person name="Heitman J."/>
            <person name="Chen Y."/>
            <person name="Sun S."/>
            <person name="Springer D."/>
            <person name="Dromer F."/>
            <person name="Young S."/>
            <person name="Zeng Q."/>
            <person name="Chapman S."/>
            <person name="Gujja S."/>
            <person name="Saif S."/>
            <person name="Birren B."/>
        </authorList>
    </citation>
    <scope>NUCLEOTIDE SEQUENCE [LARGE SCALE GENOMIC DNA]</scope>
    <source>
        <strain evidence="3">CBS 10435</strain>
    </source>
</reference>
<evidence type="ECO:0000313" key="3">
    <source>
        <dbReference type="Proteomes" id="UP000092583"/>
    </source>
</evidence>
<name>A0A1B9IS98_9TREE</name>
<dbReference type="STRING" id="1331196.A0A1B9IS98"/>
<accession>A0A1B9IS98</accession>
<protein>
    <submittedName>
        <fullName evidence="2">Uncharacterized protein</fullName>
    </submittedName>
</protein>
<sequence length="476" mass="53381">MSSSPFPQMLKRAHISTYDPLITRIYTSTPSSKSQHSDWGLKFPVPIKKGPRYIKFNSLDAGPGVNCDWRSGEREARFVQAWGDGTVRWQNEDEVQSLPFLTKAQTAAFSRNAQSDDYLTEQIPSSESAEDQLWMKDVESMSEKEFELYLEKIRKGRKQFLDQKLNDISTSIKETLVLPEDNTLIHLSYTGKTPSNSTLNYQAALTTSELRDVRSNKLNSKPHRTNGLVYSAKPTSSNEYLETSSKKGRVLNKVSRYDNTQNAFRPLMGGGGNNLPWIVSLGGLTGKTITNNNRFTDSNVGGNAYMNNSIDQTDYTRSDTSAGVGKFRIGRAEMGSNPPSVLALKDSKYTNNGTKLTGRWRQSTANQPSPLDTFRFDIDLSITDIESEVEGAEAGVGQPGSREWVGNESKLNKLTTDSWQDELNLGGPRRDRQKGEALDKLKKREREATKETMSRLHRLLNKHKVDAEVKETEDGQ</sequence>
<dbReference type="OrthoDB" id="2735536at2759"/>
<feature type="compositionally biased region" description="Basic and acidic residues" evidence="1">
    <location>
        <begin position="428"/>
        <end position="453"/>
    </location>
</feature>
<dbReference type="EMBL" id="KI669462">
    <property type="protein sequence ID" value="OCF58408.1"/>
    <property type="molecule type" value="Genomic_DNA"/>
</dbReference>
<evidence type="ECO:0000256" key="1">
    <source>
        <dbReference type="SAM" id="MobiDB-lite"/>
    </source>
</evidence>